<protein>
    <submittedName>
        <fullName evidence="1">Uncharacterized protein</fullName>
    </submittedName>
</protein>
<sequence length="95" mass="10753">MFNRHNSIAPGRYALHGWHDHQTHDNVESTMYDTKPGQGVLNERDMRHPTALHASLGCECVGMPFLVLDLLTCLVGDIRSYRHDCDSFQVGRTMA</sequence>
<evidence type="ECO:0000313" key="2">
    <source>
        <dbReference type="Proteomes" id="UP000807025"/>
    </source>
</evidence>
<gene>
    <name evidence="1" type="ORF">BDN71DRAFT_1443303</name>
</gene>
<accession>A0A9P6A589</accession>
<name>A0A9P6A589_PLEER</name>
<proteinExistence type="predicted"/>
<dbReference type="Proteomes" id="UP000807025">
    <property type="component" value="Unassembled WGS sequence"/>
</dbReference>
<dbReference type="EMBL" id="MU154537">
    <property type="protein sequence ID" value="KAF9498465.1"/>
    <property type="molecule type" value="Genomic_DNA"/>
</dbReference>
<keyword evidence="2" id="KW-1185">Reference proteome</keyword>
<organism evidence="1 2">
    <name type="scientific">Pleurotus eryngii</name>
    <name type="common">Boletus of the steppes</name>
    <dbReference type="NCBI Taxonomy" id="5323"/>
    <lineage>
        <taxon>Eukaryota</taxon>
        <taxon>Fungi</taxon>
        <taxon>Dikarya</taxon>
        <taxon>Basidiomycota</taxon>
        <taxon>Agaricomycotina</taxon>
        <taxon>Agaricomycetes</taxon>
        <taxon>Agaricomycetidae</taxon>
        <taxon>Agaricales</taxon>
        <taxon>Pleurotineae</taxon>
        <taxon>Pleurotaceae</taxon>
        <taxon>Pleurotus</taxon>
    </lineage>
</organism>
<evidence type="ECO:0000313" key="1">
    <source>
        <dbReference type="EMBL" id="KAF9498465.1"/>
    </source>
</evidence>
<reference evidence="1" key="1">
    <citation type="submission" date="2020-11" db="EMBL/GenBank/DDBJ databases">
        <authorList>
            <consortium name="DOE Joint Genome Institute"/>
            <person name="Ahrendt S."/>
            <person name="Riley R."/>
            <person name="Andreopoulos W."/>
            <person name="Labutti K."/>
            <person name="Pangilinan J."/>
            <person name="Ruiz-Duenas F.J."/>
            <person name="Barrasa J.M."/>
            <person name="Sanchez-Garcia M."/>
            <person name="Camarero S."/>
            <person name="Miyauchi S."/>
            <person name="Serrano A."/>
            <person name="Linde D."/>
            <person name="Babiker R."/>
            <person name="Drula E."/>
            <person name="Ayuso-Fernandez I."/>
            <person name="Pacheco R."/>
            <person name="Padilla G."/>
            <person name="Ferreira P."/>
            <person name="Barriuso J."/>
            <person name="Kellner H."/>
            <person name="Castanera R."/>
            <person name="Alfaro M."/>
            <person name="Ramirez L."/>
            <person name="Pisabarro A.G."/>
            <person name="Kuo A."/>
            <person name="Tritt A."/>
            <person name="Lipzen A."/>
            <person name="He G."/>
            <person name="Yan M."/>
            <person name="Ng V."/>
            <person name="Cullen D."/>
            <person name="Martin F."/>
            <person name="Rosso M.-N."/>
            <person name="Henrissat B."/>
            <person name="Hibbett D."/>
            <person name="Martinez A.T."/>
            <person name="Grigoriev I.V."/>
        </authorList>
    </citation>
    <scope>NUCLEOTIDE SEQUENCE</scope>
    <source>
        <strain evidence="1">ATCC 90797</strain>
    </source>
</reference>
<dbReference type="AlphaFoldDB" id="A0A9P6A589"/>
<comment type="caution">
    <text evidence="1">The sequence shown here is derived from an EMBL/GenBank/DDBJ whole genome shotgun (WGS) entry which is preliminary data.</text>
</comment>